<dbReference type="EMBL" id="JBGOOT010000010">
    <property type="protein sequence ID" value="MEZ8195945.1"/>
    <property type="molecule type" value="Genomic_DNA"/>
</dbReference>
<evidence type="ECO:0000256" key="3">
    <source>
        <dbReference type="ARBA" id="ARBA00022692"/>
    </source>
</evidence>
<feature type="transmembrane region" description="Helical" evidence="6">
    <location>
        <begin position="54"/>
        <end position="73"/>
    </location>
</feature>
<feature type="domain" description="Sulfatase N-terminal" evidence="7">
    <location>
        <begin position="281"/>
        <end position="551"/>
    </location>
</feature>
<dbReference type="InterPro" id="IPR000917">
    <property type="entry name" value="Sulfatase_N"/>
</dbReference>
<comment type="subcellular location">
    <subcellularLocation>
        <location evidence="1">Cell membrane</location>
        <topology evidence="1">Multi-pass membrane protein</topology>
    </subcellularLocation>
</comment>
<dbReference type="PANTHER" id="PTHR47371:SF3">
    <property type="entry name" value="PHOSPHOGLYCEROL TRANSFERASE I"/>
    <property type="match status" value="1"/>
</dbReference>
<dbReference type="CDD" id="cd16015">
    <property type="entry name" value="LTA_synthase"/>
    <property type="match status" value="1"/>
</dbReference>
<evidence type="ECO:0000256" key="5">
    <source>
        <dbReference type="ARBA" id="ARBA00023136"/>
    </source>
</evidence>
<dbReference type="InterPro" id="IPR017850">
    <property type="entry name" value="Alkaline_phosphatase_core_sf"/>
</dbReference>
<keyword evidence="8" id="KW-0808">Transferase</keyword>
<accession>A0ABV4M8U7</accession>
<dbReference type="EC" id="2.7.8.-" evidence="8"/>
<feature type="transmembrane region" description="Helical" evidence="6">
    <location>
        <begin position="176"/>
        <end position="194"/>
    </location>
</feature>
<evidence type="ECO:0000313" key="9">
    <source>
        <dbReference type="Proteomes" id="UP001569153"/>
    </source>
</evidence>
<comment type="caution">
    <text evidence="8">The sequence shown here is derived from an EMBL/GenBank/DDBJ whole genome shotgun (WGS) entry which is preliminary data.</text>
</comment>
<keyword evidence="5 6" id="KW-0472">Membrane</keyword>
<dbReference type="InterPro" id="IPR050448">
    <property type="entry name" value="OpgB/LTA_synthase_biosynth"/>
</dbReference>
<keyword evidence="9" id="KW-1185">Reference proteome</keyword>
<protein>
    <submittedName>
        <fullName evidence="8">LTA synthase family protein</fullName>
        <ecNumber evidence="8">2.7.8.-</ecNumber>
    </submittedName>
</protein>
<dbReference type="Gene3D" id="3.30.1120.80">
    <property type="match status" value="1"/>
</dbReference>
<reference evidence="8 9" key="1">
    <citation type="submission" date="2024-06" db="EMBL/GenBank/DDBJ databases">
        <authorList>
            <person name="Steensen K."/>
            <person name="Seneca J."/>
            <person name="Bartlau N."/>
            <person name="Yu A.X."/>
            <person name="Polz M.F."/>
        </authorList>
    </citation>
    <scope>NUCLEOTIDE SEQUENCE [LARGE SCALE GENOMIC DNA]</scope>
    <source>
        <strain evidence="8 9">FF146</strain>
    </source>
</reference>
<gene>
    <name evidence="8" type="ORF">ACED38_13780</name>
</gene>
<evidence type="ECO:0000256" key="2">
    <source>
        <dbReference type="ARBA" id="ARBA00022475"/>
    </source>
</evidence>
<keyword evidence="4 6" id="KW-1133">Transmembrane helix</keyword>
<sequence>MKKLGFYGLKPVVMFSALTLLILTTSRFLLSLWLNERVTDSSGWFFILLQGVRVDIASICWFFLIPALLAALLPTEKAVGRVWVSVQRIWLVIGLWIFVYMELATVPFILEYDLRPNRLFIEYLVYPKEVFGMLFTGYKTELFIGLVGSLITFYYGWKFSGYATKNITMPKLHIRIIMAVLVVLVGVGGARSSLGHRPINPAAVSFSTDPLMNDLVLNSAYSVIFALKNMGSEKNATSMYGMMAKDRIVDLVRESSAISGRFLNETTTLNYNSSSYEGPKKNLVILLQESLGARFVGALGGLPLTPNLDVLIKEGWSFNQMYATGTRSVRGIEAMTTGFPPTPSRAVVKLSKSQNGFFNIAALLSDYGYMTQFIYGGESHFDNMKSFFLGNGFQNIVDESDYKQPIFTGSWGVSDEDLYNMADQQFTKMNKEDRPFFSLVFTSSNHSPFEYPDGKIEQYDAEKHTRNNTVKYSDYALGKFFEKAKQSEYWDNTIFVIIADHDSRVSATDLIPVDRFHIPAVIVGKDIQPRNDDRLASNIDMPSTLISLIGVSSVSPMLGHDLTKPLLKEDERAMMQFANNFGYLTRDNLVVLTPGNTPYAYSYDFDTKTQQPMEVNSEVIDIAKANALWGSLAYNQNLYIMPKSSEINQIISEFEKR</sequence>
<organism evidence="8 9">
    <name type="scientific">Vibrio cortegadensis</name>
    <dbReference type="NCBI Taxonomy" id="1328770"/>
    <lineage>
        <taxon>Bacteria</taxon>
        <taxon>Pseudomonadati</taxon>
        <taxon>Pseudomonadota</taxon>
        <taxon>Gammaproteobacteria</taxon>
        <taxon>Vibrionales</taxon>
        <taxon>Vibrionaceae</taxon>
        <taxon>Vibrio</taxon>
    </lineage>
</organism>
<evidence type="ECO:0000259" key="7">
    <source>
        <dbReference type="Pfam" id="PF00884"/>
    </source>
</evidence>
<feature type="transmembrane region" description="Helical" evidence="6">
    <location>
        <begin position="130"/>
        <end position="155"/>
    </location>
</feature>
<dbReference type="Pfam" id="PF00884">
    <property type="entry name" value="Sulfatase"/>
    <property type="match status" value="1"/>
</dbReference>
<feature type="transmembrane region" description="Helical" evidence="6">
    <location>
        <begin position="89"/>
        <end position="110"/>
    </location>
</feature>
<dbReference type="Proteomes" id="UP001569153">
    <property type="component" value="Unassembled WGS sequence"/>
</dbReference>
<dbReference type="Gene3D" id="3.40.720.10">
    <property type="entry name" value="Alkaline Phosphatase, subunit A"/>
    <property type="match status" value="1"/>
</dbReference>
<dbReference type="SUPFAM" id="SSF53649">
    <property type="entry name" value="Alkaline phosphatase-like"/>
    <property type="match status" value="1"/>
</dbReference>
<feature type="transmembrane region" description="Helical" evidence="6">
    <location>
        <begin position="12"/>
        <end position="34"/>
    </location>
</feature>
<evidence type="ECO:0000313" key="8">
    <source>
        <dbReference type="EMBL" id="MEZ8195945.1"/>
    </source>
</evidence>
<evidence type="ECO:0000256" key="1">
    <source>
        <dbReference type="ARBA" id="ARBA00004651"/>
    </source>
</evidence>
<dbReference type="GO" id="GO:0016740">
    <property type="term" value="F:transferase activity"/>
    <property type="evidence" value="ECO:0007669"/>
    <property type="project" value="UniProtKB-KW"/>
</dbReference>
<evidence type="ECO:0000256" key="4">
    <source>
        <dbReference type="ARBA" id="ARBA00022989"/>
    </source>
</evidence>
<dbReference type="PIRSF" id="PIRSF005091">
    <property type="entry name" value="Mmb_sulf_HI1246"/>
    <property type="match status" value="1"/>
</dbReference>
<keyword evidence="2" id="KW-1003">Cell membrane</keyword>
<keyword evidence="3 6" id="KW-0812">Transmembrane</keyword>
<dbReference type="RefSeq" id="WP_371730694.1">
    <property type="nucleotide sequence ID" value="NZ_JBGOOT010000010.1"/>
</dbReference>
<dbReference type="InterPro" id="IPR012160">
    <property type="entry name" value="LtaS-like"/>
</dbReference>
<evidence type="ECO:0000256" key="6">
    <source>
        <dbReference type="SAM" id="Phobius"/>
    </source>
</evidence>
<proteinExistence type="predicted"/>
<name>A0ABV4M8U7_9VIBR</name>
<dbReference type="PANTHER" id="PTHR47371">
    <property type="entry name" value="LIPOTEICHOIC ACID SYNTHASE"/>
    <property type="match status" value="1"/>
</dbReference>